<organism evidence="1 2">
    <name type="scientific">Deinococcus marmoris</name>
    <dbReference type="NCBI Taxonomy" id="249408"/>
    <lineage>
        <taxon>Bacteria</taxon>
        <taxon>Thermotogati</taxon>
        <taxon>Deinococcota</taxon>
        <taxon>Deinococci</taxon>
        <taxon>Deinococcales</taxon>
        <taxon>Deinococcaceae</taxon>
        <taxon>Deinococcus</taxon>
    </lineage>
</organism>
<name>A0A1U7P577_9DEIO</name>
<proteinExistence type="predicted"/>
<dbReference type="Proteomes" id="UP000186607">
    <property type="component" value="Unassembled WGS sequence"/>
</dbReference>
<sequence length="38" mass="3978">MAVAPSYLARNLGAEFNLQLAVWGQSGPGDQFELAGQA</sequence>
<accession>A0A1U7P577</accession>
<protein>
    <submittedName>
        <fullName evidence="1">Uncharacterized protein</fullName>
    </submittedName>
</protein>
<evidence type="ECO:0000313" key="1">
    <source>
        <dbReference type="EMBL" id="OLV20319.1"/>
    </source>
</evidence>
<reference evidence="1 2" key="1">
    <citation type="submission" date="2017-01" db="EMBL/GenBank/DDBJ databases">
        <title>Genome Analysis of Deinococcus marmoris KOPRI26562.</title>
        <authorList>
            <person name="Kim J.H."/>
            <person name="Oh H.-M."/>
        </authorList>
    </citation>
    <scope>NUCLEOTIDE SEQUENCE [LARGE SCALE GENOMIC DNA]</scope>
    <source>
        <strain evidence="1 2">KOPRI26562</strain>
    </source>
</reference>
<gene>
    <name evidence="1" type="ORF">BOO71_0000013</name>
</gene>
<dbReference type="AlphaFoldDB" id="A0A1U7P577"/>
<keyword evidence="2" id="KW-1185">Reference proteome</keyword>
<dbReference type="EMBL" id="MSTI01000002">
    <property type="protein sequence ID" value="OLV20319.1"/>
    <property type="molecule type" value="Genomic_DNA"/>
</dbReference>
<evidence type="ECO:0000313" key="2">
    <source>
        <dbReference type="Proteomes" id="UP000186607"/>
    </source>
</evidence>
<comment type="caution">
    <text evidence="1">The sequence shown here is derived from an EMBL/GenBank/DDBJ whole genome shotgun (WGS) entry which is preliminary data.</text>
</comment>